<evidence type="ECO:0000313" key="4">
    <source>
        <dbReference type="EMBL" id="OXE29171.1"/>
    </source>
</evidence>
<comment type="caution">
    <text evidence="4">The sequence shown here is derived from an EMBL/GenBank/DDBJ whole genome shotgun (WGS) entry which is preliminary data.</text>
</comment>
<dbReference type="InterPro" id="IPR034746">
    <property type="entry name" value="POTRA"/>
</dbReference>
<proteinExistence type="predicted"/>
<dbReference type="Proteomes" id="UP000214596">
    <property type="component" value="Unassembled WGS sequence"/>
</dbReference>
<reference evidence="4 5" key="1">
    <citation type="journal article" date="2017" name="Appl. Environ. Microbiol.">
        <title>Parallel evolution of two clades of a major Atlantic endemic Vibrio parahaemolyticus pathogen lineage by independent acquisition of related pathogenicity islands.</title>
        <authorList>
            <person name="Xu F."/>
            <person name="Gonzalez-Escalona N."/>
            <person name="Drees K.P."/>
            <person name="Sebra R.P."/>
            <person name="Cooper V.S."/>
            <person name="Jones S.H."/>
            <person name="Whistler C.A."/>
        </authorList>
    </citation>
    <scope>NUCLEOTIDE SEQUENCE [LARGE SCALE GENOMIC DNA]</scope>
    <source>
        <strain evidence="4 5">MAVP-3</strain>
    </source>
</reference>
<feature type="non-terminal residue" evidence="4">
    <location>
        <position position="1"/>
    </location>
</feature>
<protein>
    <recommendedName>
        <fullName evidence="3">POTRA domain-containing protein</fullName>
    </recommendedName>
</protein>
<feature type="non-terminal residue" evidence="4">
    <location>
        <position position="101"/>
    </location>
</feature>
<name>A0A227J233_VIBPH</name>
<gene>
    <name evidence="4" type="ORF">CA163_30020</name>
</gene>
<dbReference type="InterPro" id="IPR010827">
    <property type="entry name" value="BamA/TamA_POTRA"/>
</dbReference>
<evidence type="ECO:0000313" key="5">
    <source>
        <dbReference type="Proteomes" id="UP000214596"/>
    </source>
</evidence>
<dbReference type="GO" id="GO:0019867">
    <property type="term" value="C:outer membrane"/>
    <property type="evidence" value="ECO:0007669"/>
    <property type="project" value="InterPro"/>
</dbReference>
<organism evidence="4 5">
    <name type="scientific">Vibrio parahaemolyticus</name>
    <dbReference type="NCBI Taxonomy" id="670"/>
    <lineage>
        <taxon>Bacteria</taxon>
        <taxon>Pseudomonadati</taxon>
        <taxon>Pseudomonadota</taxon>
        <taxon>Gammaproteobacteria</taxon>
        <taxon>Vibrionales</taxon>
        <taxon>Vibrionaceae</taxon>
        <taxon>Vibrio</taxon>
    </lineage>
</organism>
<accession>A0A227J233</accession>
<evidence type="ECO:0000256" key="2">
    <source>
        <dbReference type="ARBA" id="ARBA00023136"/>
    </source>
</evidence>
<evidence type="ECO:0000259" key="3">
    <source>
        <dbReference type="PROSITE" id="PS51779"/>
    </source>
</evidence>
<dbReference type="EMBL" id="NIXT01003547">
    <property type="protein sequence ID" value="OXE29171.1"/>
    <property type="molecule type" value="Genomic_DNA"/>
</dbReference>
<dbReference type="AlphaFoldDB" id="A0A227J233"/>
<evidence type="ECO:0000256" key="1">
    <source>
        <dbReference type="ARBA" id="ARBA00004370"/>
    </source>
</evidence>
<dbReference type="Pfam" id="PF07244">
    <property type="entry name" value="POTRA"/>
    <property type="match status" value="1"/>
</dbReference>
<keyword evidence="2" id="KW-0472">Membrane</keyword>
<sequence length="101" mass="11222">STQVAISPDKKGVYITLGLEEGEVYTVKDVKFRGDLIGEEATFERLVPFEDNETYNGSLVTSMEEGIKRVLGESGYAYPQVNTIPEFDDENKQVSLVVNVD</sequence>
<dbReference type="Gene3D" id="3.10.20.310">
    <property type="entry name" value="membrane protein fhac"/>
    <property type="match status" value="1"/>
</dbReference>
<dbReference type="PROSITE" id="PS51779">
    <property type="entry name" value="POTRA"/>
    <property type="match status" value="1"/>
</dbReference>
<comment type="subcellular location">
    <subcellularLocation>
        <location evidence="1">Membrane</location>
    </subcellularLocation>
</comment>
<feature type="domain" description="POTRA" evidence="3">
    <location>
        <begin position="25"/>
        <end position="101"/>
    </location>
</feature>